<evidence type="ECO:0000256" key="4">
    <source>
        <dbReference type="ARBA" id="ARBA00023163"/>
    </source>
</evidence>
<evidence type="ECO:0000313" key="9">
    <source>
        <dbReference type="Proteomes" id="UP000621500"/>
    </source>
</evidence>
<accession>A0ABQ4EJ02</accession>
<dbReference type="SMART" id="SM00448">
    <property type="entry name" value="REC"/>
    <property type="match status" value="1"/>
</dbReference>
<dbReference type="InterPro" id="IPR058245">
    <property type="entry name" value="NreC/VraR/RcsB-like_REC"/>
</dbReference>
<sequence length="240" mass="25738">MSERSTLRVLIADDQALVRDGFGMILTAQPDITVVGEAADGAEALRRTRELSPDVVLMDVRMPHMDGIAATARICAETSARVLVLTTFDLDEYVYDALRAGASGFLLKDMRREELVNAVRVVAGGEALLAPTVTRRLIADVVSRDRPARRDPAPHRLAVLTTRETETLRQVARGLSNAEIAAALFVSEHTVKTHVSNLLAKLGLRDRVQAVVLAYESGLVLPGDLGVPGEGGPAGARSPE</sequence>
<dbReference type="CDD" id="cd06170">
    <property type="entry name" value="LuxR_C_like"/>
    <property type="match status" value="1"/>
</dbReference>
<dbReference type="EMBL" id="BONX01000007">
    <property type="protein sequence ID" value="GIG94733.1"/>
    <property type="molecule type" value="Genomic_DNA"/>
</dbReference>
<keyword evidence="1 5" id="KW-0597">Phosphoprotein</keyword>
<organism evidence="8 9">
    <name type="scientific">Plantactinospora mayteni</name>
    <dbReference type="NCBI Taxonomy" id="566021"/>
    <lineage>
        <taxon>Bacteria</taxon>
        <taxon>Bacillati</taxon>
        <taxon>Actinomycetota</taxon>
        <taxon>Actinomycetes</taxon>
        <taxon>Micromonosporales</taxon>
        <taxon>Micromonosporaceae</taxon>
        <taxon>Plantactinospora</taxon>
    </lineage>
</organism>
<feature type="domain" description="HTH luxR-type" evidence="6">
    <location>
        <begin position="153"/>
        <end position="218"/>
    </location>
</feature>
<keyword evidence="2" id="KW-0805">Transcription regulation</keyword>
<proteinExistence type="predicted"/>
<evidence type="ECO:0000259" key="7">
    <source>
        <dbReference type="PROSITE" id="PS50110"/>
    </source>
</evidence>
<comment type="caution">
    <text evidence="8">The sequence shown here is derived from an EMBL/GenBank/DDBJ whole genome shotgun (WGS) entry which is preliminary data.</text>
</comment>
<dbReference type="PROSITE" id="PS50110">
    <property type="entry name" value="RESPONSE_REGULATORY"/>
    <property type="match status" value="1"/>
</dbReference>
<feature type="modified residue" description="4-aspartylphosphate" evidence="5">
    <location>
        <position position="59"/>
    </location>
</feature>
<dbReference type="InterPro" id="IPR000792">
    <property type="entry name" value="Tscrpt_reg_LuxR_C"/>
</dbReference>
<dbReference type="PROSITE" id="PS00622">
    <property type="entry name" value="HTH_LUXR_1"/>
    <property type="match status" value="1"/>
</dbReference>
<evidence type="ECO:0000256" key="5">
    <source>
        <dbReference type="PROSITE-ProRule" id="PRU00169"/>
    </source>
</evidence>
<keyword evidence="9" id="KW-1185">Reference proteome</keyword>
<dbReference type="Proteomes" id="UP000621500">
    <property type="component" value="Unassembled WGS sequence"/>
</dbReference>
<evidence type="ECO:0000313" key="8">
    <source>
        <dbReference type="EMBL" id="GIG94733.1"/>
    </source>
</evidence>
<dbReference type="InterPro" id="IPR001789">
    <property type="entry name" value="Sig_transdc_resp-reg_receiver"/>
</dbReference>
<dbReference type="PANTHER" id="PTHR43214:SF24">
    <property type="entry name" value="TRANSCRIPTIONAL REGULATORY PROTEIN NARL-RELATED"/>
    <property type="match status" value="1"/>
</dbReference>
<evidence type="ECO:0000256" key="2">
    <source>
        <dbReference type="ARBA" id="ARBA00023015"/>
    </source>
</evidence>
<dbReference type="SMART" id="SM00421">
    <property type="entry name" value="HTH_LUXR"/>
    <property type="match status" value="1"/>
</dbReference>
<keyword evidence="4" id="KW-0804">Transcription</keyword>
<dbReference type="InterPro" id="IPR039420">
    <property type="entry name" value="WalR-like"/>
</dbReference>
<evidence type="ECO:0000259" key="6">
    <source>
        <dbReference type="PROSITE" id="PS50043"/>
    </source>
</evidence>
<gene>
    <name evidence="8" type="ORF">Pma05_13060</name>
</gene>
<dbReference type="Gene3D" id="3.40.50.2300">
    <property type="match status" value="1"/>
</dbReference>
<dbReference type="PRINTS" id="PR00038">
    <property type="entry name" value="HTHLUXR"/>
</dbReference>
<dbReference type="PROSITE" id="PS50043">
    <property type="entry name" value="HTH_LUXR_2"/>
    <property type="match status" value="1"/>
</dbReference>
<dbReference type="Pfam" id="PF00196">
    <property type="entry name" value="GerE"/>
    <property type="match status" value="1"/>
</dbReference>
<feature type="domain" description="Response regulatory" evidence="7">
    <location>
        <begin position="8"/>
        <end position="123"/>
    </location>
</feature>
<keyword evidence="3 8" id="KW-0238">DNA-binding</keyword>
<dbReference type="InterPro" id="IPR011006">
    <property type="entry name" value="CheY-like_superfamily"/>
</dbReference>
<dbReference type="GO" id="GO:0003677">
    <property type="term" value="F:DNA binding"/>
    <property type="evidence" value="ECO:0007669"/>
    <property type="project" value="UniProtKB-KW"/>
</dbReference>
<dbReference type="SUPFAM" id="SSF52172">
    <property type="entry name" value="CheY-like"/>
    <property type="match status" value="1"/>
</dbReference>
<protein>
    <submittedName>
        <fullName evidence="8">DNA-binding response regulator</fullName>
    </submittedName>
</protein>
<reference evidence="8 9" key="1">
    <citation type="submission" date="2021-01" db="EMBL/GenBank/DDBJ databases">
        <title>Whole genome shotgun sequence of Plantactinospora mayteni NBRC 109088.</title>
        <authorList>
            <person name="Komaki H."/>
            <person name="Tamura T."/>
        </authorList>
    </citation>
    <scope>NUCLEOTIDE SEQUENCE [LARGE SCALE GENOMIC DNA]</scope>
    <source>
        <strain evidence="8 9">NBRC 109088</strain>
    </source>
</reference>
<dbReference type="CDD" id="cd17535">
    <property type="entry name" value="REC_NarL-like"/>
    <property type="match status" value="1"/>
</dbReference>
<dbReference type="RefSeq" id="WP_203856356.1">
    <property type="nucleotide sequence ID" value="NZ_BAAAZQ010000005.1"/>
</dbReference>
<dbReference type="PANTHER" id="PTHR43214">
    <property type="entry name" value="TWO-COMPONENT RESPONSE REGULATOR"/>
    <property type="match status" value="1"/>
</dbReference>
<dbReference type="Pfam" id="PF00072">
    <property type="entry name" value="Response_reg"/>
    <property type="match status" value="1"/>
</dbReference>
<evidence type="ECO:0000256" key="1">
    <source>
        <dbReference type="ARBA" id="ARBA00022553"/>
    </source>
</evidence>
<name>A0ABQ4EJ02_9ACTN</name>
<evidence type="ECO:0000256" key="3">
    <source>
        <dbReference type="ARBA" id="ARBA00023125"/>
    </source>
</evidence>